<dbReference type="SUPFAM" id="SSF55545">
    <property type="entry name" value="beta-N-acetylhexosaminidase-like domain"/>
    <property type="match status" value="1"/>
</dbReference>
<evidence type="ECO:0000313" key="3">
    <source>
        <dbReference type="Proteomes" id="UP000525652"/>
    </source>
</evidence>
<dbReference type="InterPro" id="IPR032287">
    <property type="entry name" value="DUF4838"/>
</dbReference>
<dbReference type="GO" id="GO:0005975">
    <property type="term" value="P:carbohydrate metabolic process"/>
    <property type="evidence" value="ECO:0007669"/>
    <property type="project" value="UniProtKB-ARBA"/>
</dbReference>
<dbReference type="RefSeq" id="WP_185692398.1">
    <property type="nucleotide sequence ID" value="NZ_JACHVA010000069.1"/>
</dbReference>
<proteinExistence type="predicted"/>
<dbReference type="PANTHER" id="PTHR47406">
    <property type="entry name" value="COAGULATION FACTOR 5/8 TYPE, C-TERMINAL"/>
    <property type="match status" value="1"/>
</dbReference>
<keyword evidence="3" id="KW-1185">Reference proteome</keyword>
<protein>
    <submittedName>
        <fullName evidence="2">DUF4838 domain-containing protein</fullName>
    </submittedName>
</protein>
<gene>
    <name evidence="2" type="ORF">H5P30_07800</name>
</gene>
<sequence>MIRNRCLSYVSLLFPDLLLFWSPVLSSRKGKSLRILGGVCLLVISAGVSGLGAGPHRFPAKQEFPGFFSIFSPKSPETVILLPLVASERLEEAVEEFQDRVYEMGGPWIRSTRDDRDLTGFSVIQFRRSVDRAPMTSPNGEEGSFRIKVGRKNLTIEALDDIGWEFGLYTLLDEFGGVRWYWPGEEGTYTPKRDRWKVPYGSYDYAPAYVSRQLTGLHSREEKLWGRHNRLHATFSFMHNLWRIFDREFFLEHPEALAVDWDPADPPPPGDRFWRTQPDLSSPVVIEAAAEAAREAFREDPSLVSFALGTNDNTDFGDSPGIREWTRPMSYFRDLPDYSDLVFQFMNRVADQVSPEFPDRYLGCLAYMWSENVPSFPVRSTVLPYLTADRSHGYDVDFTEEDRELVQKWTEAGPRIIGVYDYIHGAPHPFPRRANLLIGQRIRDMHEAGVKAYRGEISPIWPFHGEVPWMVARMLWNPDLKPGELEREFWTDFFGPAAETMGAFYDRARDAWMTQEGSAVWIKYFYDEGGVDVFTDEDLEEMTGLLETALAEVGDGLYRDRVQSVWDTWQLTLAAAQFQNARRQLVLTQELSGAIPFYEMLMARKWWDVISTKVSRHPWSRQASRSRLTFSDPSYHAARNLLVGAEPENRKILADQIEMEAHRLNDGLAFSMFHFAELATDSEKKEIILQGPIRESAGEIRITGPEPWERALDPPWQLKLSPSGRVSIDYVSTGDAVSLRIEDAYAAGLKFEFPLIAPRVDNLTEFYEAEINLSAQISLGNRTEVKFQWLDDEGKSLGSTRAIRLPTHGNPYPLRLSVLGVPAKGAVRGVLVISTVRQEEGDWLSLSSIEIVRFPLR</sequence>
<keyword evidence="1" id="KW-0378">Hydrolase</keyword>
<evidence type="ECO:0000313" key="2">
    <source>
        <dbReference type="EMBL" id="MBC2601680.1"/>
    </source>
</evidence>
<dbReference type="GO" id="GO:0016787">
    <property type="term" value="F:hydrolase activity"/>
    <property type="evidence" value="ECO:0007669"/>
    <property type="project" value="UniProtKB-KW"/>
</dbReference>
<name>A0A7X1AZE5_9BACT</name>
<evidence type="ECO:0000256" key="1">
    <source>
        <dbReference type="ARBA" id="ARBA00022801"/>
    </source>
</evidence>
<accession>A0A7X1AZE5</accession>
<dbReference type="InterPro" id="IPR029018">
    <property type="entry name" value="Hex-like_dom2"/>
</dbReference>
<comment type="caution">
    <text evidence="2">The sequence shown here is derived from an EMBL/GenBank/DDBJ whole genome shotgun (WGS) entry which is preliminary data.</text>
</comment>
<dbReference type="PANTHER" id="PTHR47406:SF2">
    <property type="entry name" value="ALPHA GLUCURONIDASE N-TERMINAL DOMAIN-CONTAINING PROTEIN"/>
    <property type="match status" value="1"/>
</dbReference>
<dbReference type="AlphaFoldDB" id="A0A7X1AZE5"/>
<organism evidence="2 3">
    <name type="scientific">Puniceicoccus vermicola</name>
    <dbReference type="NCBI Taxonomy" id="388746"/>
    <lineage>
        <taxon>Bacteria</taxon>
        <taxon>Pseudomonadati</taxon>
        <taxon>Verrucomicrobiota</taxon>
        <taxon>Opitutia</taxon>
        <taxon>Puniceicoccales</taxon>
        <taxon>Puniceicoccaceae</taxon>
        <taxon>Puniceicoccus</taxon>
    </lineage>
</organism>
<dbReference type="EMBL" id="JACHVA010000069">
    <property type="protein sequence ID" value="MBC2601680.1"/>
    <property type="molecule type" value="Genomic_DNA"/>
</dbReference>
<reference evidence="2 3" key="1">
    <citation type="submission" date="2020-07" db="EMBL/GenBank/DDBJ databases">
        <authorList>
            <person name="Feng X."/>
        </authorList>
    </citation>
    <scope>NUCLEOTIDE SEQUENCE [LARGE SCALE GENOMIC DNA]</scope>
    <source>
        <strain evidence="2 3">JCM14086</strain>
    </source>
</reference>
<dbReference type="Pfam" id="PF16126">
    <property type="entry name" value="DUF4838"/>
    <property type="match status" value="1"/>
</dbReference>
<dbReference type="Proteomes" id="UP000525652">
    <property type="component" value="Unassembled WGS sequence"/>
</dbReference>